<evidence type="ECO:0000259" key="2">
    <source>
        <dbReference type="Pfam" id="PF07859"/>
    </source>
</evidence>
<dbReference type="GO" id="GO:0016787">
    <property type="term" value="F:hydrolase activity"/>
    <property type="evidence" value="ECO:0007669"/>
    <property type="project" value="UniProtKB-KW"/>
</dbReference>
<organism evidence="3 4">
    <name type="scientific">Dyadobacter psychrotolerans</name>
    <dbReference type="NCBI Taxonomy" id="2541721"/>
    <lineage>
        <taxon>Bacteria</taxon>
        <taxon>Pseudomonadati</taxon>
        <taxon>Bacteroidota</taxon>
        <taxon>Cytophagia</taxon>
        <taxon>Cytophagales</taxon>
        <taxon>Spirosomataceae</taxon>
        <taxon>Dyadobacter</taxon>
    </lineage>
</organism>
<dbReference type="InterPro" id="IPR013094">
    <property type="entry name" value="AB_hydrolase_3"/>
</dbReference>
<dbReference type="PANTHER" id="PTHR48081">
    <property type="entry name" value="AB HYDROLASE SUPERFAMILY PROTEIN C4A8.06C"/>
    <property type="match status" value="1"/>
</dbReference>
<dbReference type="Proteomes" id="UP000294850">
    <property type="component" value="Unassembled WGS sequence"/>
</dbReference>
<dbReference type="InterPro" id="IPR050300">
    <property type="entry name" value="GDXG_lipolytic_enzyme"/>
</dbReference>
<comment type="caution">
    <text evidence="3">The sequence shown here is derived from an EMBL/GenBank/DDBJ whole genome shotgun (WGS) entry which is preliminary data.</text>
</comment>
<keyword evidence="4" id="KW-1185">Reference proteome</keyword>
<sequence length="359" mass="38279">MFFSCGGSSEKTTDTDSLAVAEDTTEALKTIKPDSAAPAWAPDIKDEMLAVIEKLASYKDTPIAKLTAQQARKNHTPNDAVMALVAENNIPMPASMVDTSGKEIPVKGGNIHARIYTPKTGNAPFPVIVYYHGGGFVIADLDVYDASAKGLAEQTGAVVVSVAYRLAPEHKFPTAHNDAFAAYEWTLKNAVAIKGDPKMIAVAGESAGGNLAANVSIMARDKGVQLPVHQLLVYPVAGSDMNTESYQKNAAAKPLDKPMMAWFVKNYLNNMGEAKDPRINLVAANLKGLPPTTIVTAEIDPLLSDGRMLAEKLKAADVKVDSKNYDGVTHEFFGMAIIIPQAKDAQAYGSDALKAAFKK</sequence>
<reference evidence="3 4" key="1">
    <citation type="submission" date="2019-03" db="EMBL/GenBank/DDBJ databases">
        <title>Dyadobacter AR-3-6 sp. nov., isolated from arctic soil.</title>
        <authorList>
            <person name="Chaudhary D.K."/>
        </authorList>
    </citation>
    <scope>NUCLEOTIDE SEQUENCE [LARGE SCALE GENOMIC DNA]</scope>
    <source>
        <strain evidence="3 4">AR-3-6</strain>
    </source>
</reference>
<accession>A0A4R5DZX4</accession>
<evidence type="ECO:0000313" key="4">
    <source>
        <dbReference type="Proteomes" id="UP000294850"/>
    </source>
</evidence>
<dbReference type="InterPro" id="IPR029058">
    <property type="entry name" value="AB_hydrolase_fold"/>
</dbReference>
<evidence type="ECO:0000313" key="3">
    <source>
        <dbReference type="EMBL" id="TDE17771.1"/>
    </source>
</evidence>
<dbReference type="AlphaFoldDB" id="A0A4R5DZX4"/>
<dbReference type="OrthoDB" id="9815425at2"/>
<dbReference type="Gene3D" id="3.40.50.1820">
    <property type="entry name" value="alpha/beta hydrolase"/>
    <property type="match status" value="1"/>
</dbReference>
<proteinExistence type="predicted"/>
<dbReference type="SUPFAM" id="SSF53474">
    <property type="entry name" value="alpha/beta-Hydrolases"/>
    <property type="match status" value="1"/>
</dbReference>
<protein>
    <submittedName>
        <fullName evidence="3">Alpha/beta hydrolase</fullName>
    </submittedName>
</protein>
<keyword evidence="1 3" id="KW-0378">Hydrolase</keyword>
<dbReference type="PANTHER" id="PTHR48081:SF8">
    <property type="entry name" value="ALPHA_BETA HYDROLASE FOLD-3 DOMAIN-CONTAINING PROTEIN-RELATED"/>
    <property type="match status" value="1"/>
</dbReference>
<dbReference type="Pfam" id="PF07859">
    <property type="entry name" value="Abhydrolase_3"/>
    <property type="match status" value="1"/>
</dbReference>
<evidence type="ECO:0000256" key="1">
    <source>
        <dbReference type="ARBA" id="ARBA00022801"/>
    </source>
</evidence>
<name>A0A4R5DZX4_9BACT</name>
<feature type="domain" description="Alpha/beta hydrolase fold-3" evidence="2">
    <location>
        <begin position="128"/>
        <end position="333"/>
    </location>
</feature>
<dbReference type="EMBL" id="SMFL01000002">
    <property type="protein sequence ID" value="TDE17771.1"/>
    <property type="molecule type" value="Genomic_DNA"/>
</dbReference>
<gene>
    <name evidence="3" type="ORF">E0F88_04465</name>
</gene>